<dbReference type="InterPro" id="IPR000620">
    <property type="entry name" value="EamA_dom"/>
</dbReference>
<feature type="transmembrane region" description="Helical" evidence="1">
    <location>
        <begin position="180"/>
        <end position="199"/>
    </location>
</feature>
<keyword evidence="1" id="KW-1133">Transmembrane helix</keyword>
<keyword evidence="1" id="KW-0812">Transmembrane</keyword>
<feature type="domain" description="EamA" evidence="2">
    <location>
        <begin position="4"/>
        <end position="134"/>
    </location>
</feature>
<dbReference type="GO" id="GO:0016020">
    <property type="term" value="C:membrane"/>
    <property type="evidence" value="ECO:0007669"/>
    <property type="project" value="InterPro"/>
</dbReference>
<dbReference type="HOGENOM" id="CLU_084683_0_0_0"/>
<dbReference type="Pfam" id="PF00892">
    <property type="entry name" value="EamA"/>
    <property type="match status" value="2"/>
</dbReference>
<feature type="transmembrane region" description="Helical" evidence="1">
    <location>
        <begin position="241"/>
        <end position="262"/>
    </location>
</feature>
<reference evidence="3 4" key="1">
    <citation type="journal article" date="2010" name="Stand. Genomic Sci.">
        <title>Complete genome sequence of Aminobacterium colombiense type strain (ALA-1).</title>
        <authorList>
            <person name="Chertkov O."/>
            <person name="Sikorski J."/>
            <person name="Brambilla E."/>
            <person name="Lapidus A."/>
            <person name="Copeland A."/>
            <person name="Glavina Del Rio T."/>
            <person name="Nolan M."/>
            <person name="Lucas S."/>
            <person name="Tice H."/>
            <person name="Cheng J.F."/>
            <person name="Han C."/>
            <person name="Detter J.C."/>
            <person name="Bruce D."/>
            <person name="Tapia R."/>
            <person name="Goodwin L."/>
            <person name="Pitluck S."/>
            <person name="Liolios K."/>
            <person name="Ivanova N."/>
            <person name="Mavromatis K."/>
            <person name="Ovchinnikova G."/>
            <person name="Pati A."/>
            <person name="Chen A."/>
            <person name="Palaniappan K."/>
            <person name="Land M."/>
            <person name="Hauser L."/>
            <person name="Chang Y.J."/>
            <person name="Jeffries C.D."/>
            <person name="Spring S."/>
            <person name="Rohde M."/>
            <person name="Goker M."/>
            <person name="Bristow J."/>
            <person name="Eisen J.A."/>
            <person name="Markowitz V."/>
            <person name="Hugenholtz P."/>
            <person name="Kyrpides N.C."/>
            <person name="Klenk H.P."/>
        </authorList>
    </citation>
    <scope>NUCLEOTIDE SEQUENCE [LARGE SCALE GENOMIC DNA]</scope>
    <source>
        <strain evidence="4">DSM 12261 / ALA-1</strain>
    </source>
</reference>
<dbReference type="STRING" id="572547.Amico_1845"/>
<evidence type="ECO:0000313" key="4">
    <source>
        <dbReference type="Proteomes" id="UP000002366"/>
    </source>
</evidence>
<feature type="transmembrane region" description="Helical" evidence="1">
    <location>
        <begin position="32"/>
        <end position="50"/>
    </location>
</feature>
<proteinExistence type="predicted"/>
<dbReference type="Gene3D" id="1.10.3730.20">
    <property type="match status" value="1"/>
</dbReference>
<organism evidence="3 4">
    <name type="scientific">Aminobacterium colombiense (strain DSM 12261 / ALA-1)</name>
    <dbReference type="NCBI Taxonomy" id="572547"/>
    <lineage>
        <taxon>Bacteria</taxon>
        <taxon>Thermotogati</taxon>
        <taxon>Synergistota</taxon>
        <taxon>Synergistia</taxon>
        <taxon>Synergistales</taxon>
        <taxon>Aminobacteriaceae</taxon>
        <taxon>Aminobacterium</taxon>
    </lineage>
</organism>
<dbReference type="AlphaFoldDB" id="D5EHC6"/>
<sequence length="286" mass="31616">MFAYVALAGRIVMLGFERIVVKKLGTGANPKAALMLFVGLAALFLLPFAVNTVYGGHIDWAFIKYVAASSLIYALAFLLYIRALSEGEASLVAPLSNFNILFLLVLSILFLSESFSFVKGAGLLVLLYGATFLNRQRNMYLSLKALLADKPCQMMMASSFLVAIGRIIDKGGAASTSPVLYSFFLYFFVALYLGLLMFLRKNLKEVFVLFKDRPWISLASGFINAYAYLCLLISFKSIEVSIAEPLSMLSMVVTVMLSSIILKEDIRYRLKGVFFMFIGASLLCMA</sequence>
<dbReference type="RefSeq" id="WP_013049220.1">
    <property type="nucleotide sequence ID" value="NC_014011.1"/>
</dbReference>
<dbReference type="eggNOG" id="COG2510">
    <property type="taxonomic scope" value="Bacteria"/>
</dbReference>
<accession>D5EHC6</accession>
<dbReference type="InterPro" id="IPR037185">
    <property type="entry name" value="EmrE-like"/>
</dbReference>
<dbReference type="KEGG" id="aco:Amico_1845"/>
<gene>
    <name evidence="3" type="ordered locus">Amico_1845</name>
</gene>
<dbReference type="SUPFAM" id="SSF103481">
    <property type="entry name" value="Multidrug resistance efflux transporter EmrE"/>
    <property type="match status" value="2"/>
</dbReference>
<evidence type="ECO:0000313" key="3">
    <source>
        <dbReference type="EMBL" id="ADE57958.1"/>
    </source>
</evidence>
<feature type="transmembrane region" description="Helical" evidence="1">
    <location>
        <begin position="215"/>
        <end position="235"/>
    </location>
</feature>
<protein>
    <recommendedName>
        <fullName evidence="2">EamA domain-containing protein</fullName>
    </recommendedName>
</protein>
<keyword evidence="4" id="KW-1185">Reference proteome</keyword>
<evidence type="ECO:0000256" key="1">
    <source>
        <dbReference type="SAM" id="Phobius"/>
    </source>
</evidence>
<name>D5EHC6_AMICL</name>
<feature type="transmembrane region" description="Helical" evidence="1">
    <location>
        <begin position="117"/>
        <end position="134"/>
    </location>
</feature>
<feature type="transmembrane region" description="Helical" evidence="1">
    <location>
        <begin position="92"/>
        <end position="111"/>
    </location>
</feature>
<keyword evidence="1" id="KW-0472">Membrane</keyword>
<feature type="domain" description="EamA" evidence="2">
    <location>
        <begin position="154"/>
        <end position="283"/>
    </location>
</feature>
<evidence type="ECO:0000259" key="2">
    <source>
        <dbReference type="Pfam" id="PF00892"/>
    </source>
</evidence>
<dbReference type="EMBL" id="CP001997">
    <property type="protein sequence ID" value="ADE57958.1"/>
    <property type="molecule type" value="Genomic_DNA"/>
</dbReference>
<feature type="transmembrane region" description="Helical" evidence="1">
    <location>
        <begin position="62"/>
        <end position="80"/>
    </location>
</feature>
<dbReference type="Proteomes" id="UP000002366">
    <property type="component" value="Chromosome"/>
</dbReference>